<evidence type="ECO:0000256" key="1">
    <source>
        <dbReference type="ARBA" id="ARBA00004141"/>
    </source>
</evidence>
<evidence type="ECO:0000256" key="12">
    <source>
        <dbReference type="RuleBase" id="RU003484"/>
    </source>
</evidence>
<dbReference type="AlphaFoldDB" id="A0A1G2MKZ1"/>
<keyword evidence="8 10" id="KW-0472">Membrane</keyword>
<keyword evidence="3 10" id="KW-0813">Transport</keyword>
<keyword evidence="5 10" id="KW-0653">Protein transport</keyword>
<dbReference type="InterPro" id="IPR002208">
    <property type="entry name" value="SecY/SEC61-alpha"/>
</dbReference>
<dbReference type="PRINTS" id="PR00303">
    <property type="entry name" value="SECYTRNLCASE"/>
</dbReference>
<evidence type="ECO:0000256" key="4">
    <source>
        <dbReference type="ARBA" id="ARBA00022692"/>
    </source>
</evidence>
<dbReference type="PROSITE" id="PS00756">
    <property type="entry name" value="SECY_2"/>
    <property type="match status" value="1"/>
</dbReference>
<feature type="transmembrane region" description="Helical" evidence="10">
    <location>
        <begin position="62"/>
        <end position="95"/>
    </location>
</feature>
<keyword evidence="6 10" id="KW-1133">Transmembrane helix</keyword>
<protein>
    <recommendedName>
        <fullName evidence="9 10">Protein translocase subunit SecY</fullName>
    </recommendedName>
</protein>
<dbReference type="GO" id="GO:0065002">
    <property type="term" value="P:intracellular protein transmembrane transport"/>
    <property type="evidence" value="ECO:0007669"/>
    <property type="project" value="UniProtKB-UniRule"/>
</dbReference>
<evidence type="ECO:0000256" key="9">
    <source>
        <dbReference type="ARBA" id="ARBA00039733"/>
    </source>
</evidence>
<feature type="transmembrane region" description="Helical" evidence="10">
    <location>
        <begin position="268"/>
        <end position="291"/>
    </location>
</feature>
<feature type="transmembrane region" description="Helical" evidence="10">
    <location>
        <begin position="142"/>
        <end position="167"/>
    </location>
</feature>
<dbReference type="InterPro" id="IPR023201">
    <property type="entry name" value="SecY_dom_sf"/>
</dbReference>
<dbReference type="HAMAP" id="MF_01465">
    <property type="entry name" value="SecY"/>
    <property type="match status" value="1"/>
</dbReference>
<proteinExistence type="inferred from homology"/>
<feature type="transmembrane region" description="Helical" evidence="10">
    <location>
        <begin position="311"/>
        <end position="330"/>
    </location>
</feature>
<keyword evidence="10" id="KW-1003">Cell membrane</keyword>
<evidence type="ECO:0000256" key="13">
    <source>
        <dbReference type="RuleBase" id="RU004349"/>
    </source>
</evidence>
<dbReference type="GO" id="GO:0043952">
    <property type="term" value="P:protein transport by the Sec complex"/>
    <property type="evidence" value="ECO:0007669"/>
    <property type="project" value="UniProtKB-UniRule"/>
</dbReference>
<dbReference type="Pfam" id="PF00344">
    <property type="entry name" value="SecY"/>
    <property type="match status" value="1"/>
</dbReference>
<dbReference type="FunFam" id="1.10.3370.10:FF:000001">
    <property type="entry name" value="Preprotein translocase subunit SecY"/>
    <property type="match status" value="1"/>
</dbReference>
<comment type="subcellular location">
    <subcellularLocation>
        <location evidence="10">Cell membrane</location>
        <topology evidence="10">Multi-pass membrane protein</topology>
    </subcellularLocation>
    <subcellularLocation>
        <location evidence="1 12">Membrane</location>
        <topology evidence="1 12">Multi-pass membrane protein</topology>
    </subcellularLocation>
</comment>
<feature type="transmembrane region" description="Helical" evidence="10">
    <location>
        <begin position="179"/>
        <end position="199"/>
    </location>
</feature>
<comment type="caution">
    <text evidence="14">The sequence shown here is derived from an EMBL/GenBank/DDBJ whole genome shotgun (WGS) entry which is preliminary data.</text>
</comment>
<evidence type="ECO:0000256" key="8">
    <source>
        <dbReference type="ARBA" id="ARBA00023136"/>
    </source>
</evidence>
<comment type="subunit">
    <text evidence="10">Component of the Sec protein translocase complex. Heterotrimer consisting of SecY, SecE and SecG subunits. The heterotrimers can form oligomers, although 1 heterotrimer is thought to be able to translocate proteins. Interacts with the ribosome. Interacts with SecDF, and other proteins may be involved. Interacts with SecA.</text>
</comment>
<name>A0A1G2MKZ1_9BACT</name>
<dbReference type="GO" id="GO:0006605">
    <property type="term" value="P:protein targeting"/>
    <property type="evidence" value="ECO:0007669"/>
    <property type="project" value="UniProtKB-UniRule"/>
</dbReference>
<gene>
    <name evidence="10" type="primary">secY</name>
    <name evidence="14" type="ORF">A3D50_01740</name>
</gene>
<accession>A0A1G2MKZ1</accession>
<dbReference type="GO" id="GO:0005886">
    <property type="term" value="C:plasma membrane"/>
    <property type="evidence" value="ECO:0007669"/>
    <property type="project" value="UniProtKB-SubCell"/>
</dbReference>
<feature type="transmembrane region" description="Helical" evidence="10">
    <location>
        <begin position="400"/>
        <end position="418"/>
    </location>
</feature>
<dbReference type="InterPro" id="IPR030659">
    <property type="entry name" value="SecY_CS"/>
</dbReference>
<evidence type="ECO:0000256" key="10">
    <source>
        <dbReference type="HAMAP-Rule" id="MF_01465"/>
    </source>
</evidence>
<evidence type="ECO:0000256" key="7">
    <source>
        <dbReference type="ARBA" id="ARBA00023010"/>
    </source>
</evidence>
<dbReference type="EMBL" id="MHRM01000002">
    <property type="protein sequence ID" value="OHA24547.1"/>
    <property type="molecule type" value="Genomic_DNA"/>
</dbReference>
<evidence type="ECO:0000313" key="15">
    <source>
        <dbReference type="Proteomes" id="UP000178413"/>
    </source>
</evidence>
<dbReference type="PROSITE" id="PS00755">
    <property type="entry name" value="SECY_1"/>
    <property type="match status" value="1"/>
</dbReference>
<evidence type="ECO:0000256" key="5">
    <source>
        <dbReference type="ARBA" id="ARBA00022927"/>
    </source>
</evidence>
<feature type="transmembrane region" description="Helical" evidence="10">
    <location>
        <begin position="21"/>
        <end position="42"/>
    </location>
</feature>
<comment type="similarity">
    <text evidence="2 10 13">Belongs to the SecY/SEC61-alpha family.</text>
</comment>
<evidence type="ECO:0000256" key="6">
    <source>
        <dbReference type="ARBA" id="ARBA00022989"/>
    </source>
</evidence>
<keyword evidence="7 10" id="KW-0811">Translocation</keyword>
<dbReference type="NCBIfam" id="TIGR00967">
    <property type="entry name" value="3a0501s007"/>
    <property type="match status" value="1"/>
</dbReference>
<dbReference type="Proteomes" id="UP000178413">
    <property type="component" value="Unassembled WGS sequence"/>
</dbReference>
<feature type="transmembrane region" description="Helical" evidence="10">
    <location>
        <begin position="116"/>
        <end position="136"/>
    </location>
</feature>
<dbReference type="InterPro" id="IPR026593">
    <property type="entry name" value="SecY"/>
</dbReference>
<reference evidence="14 15" key="1">
    <citation type="journal article" date="2016" name="Nat. Commun.">
        <title>Thousands of microbial genomes shed light on interconnected biogeochemical processes in an aquifer system.</title>
        <authorList>
            <person name="Anantharaman K."/>
            <person name="Brown C.T."/>
            <person name="Hug L.A."/>
            <person name="Sharon I."/>
            <person name="Castelle C.J."/>
            <person name="Probst A.J."/>
            <person name="Thomas B.C."/>
            <person name="Singh A."/>
            <person name="Wilkins M.J."/>
            <person name="Karaoz U."/>
            <person name="Brodie E.L."/>
            <person name="Williams K.H."/>
            <person name="Hubbard S.S."/>
            <person name="Banfield J.F."/>
        </authorList>
    </citation>
    <scope>NUCLEOTIDE SEQUENCE [LARGE SCALE GENOMIC DNA]</scope>
</reference>
<keyword evidence="4 10" id="KW-0812">Transmembrane</keyword>
<evidence type="ECO:0000256" key="11">
    <source>
        <dbReference type="RuleBase" id="RU000537"/>
    </source>
</evidence>
<evidence type="ECO:0000256" key="2">
    <source>
        <dbReference type="ARBA" id="ARBA00005751"/>
    </source>
</evidence>
<organism evidence="14 15">
    <name type="scientific">Candidatus Taylorbacteria bacterium RIFCSPHIGHO2_02_FULL_44_12</name>
    <dbReference type="NCBI Taxonomy" id="1802308"/>
    <lineage>
        <taxon>Bacteria</taxon>
        <taxon>Candidatus Tayloriibacteriota</taxon>
    </lineage>
</organism>
<dbReference type="Gene3D" id="1.10.3370.10">
    <property type="entry name" value="SecY subunit domain"/>
    <property type="match status" value="1"/>
</dbReference>
<evidence type="ECO:0000256" key="3">
    <source>
        <dbReference type="ARBA" id="ARBA00022448"/>
    </source>
</evidence>
<dbReference type="SUPFAM" id="SSF103491">
    <property type="entry name" value="Preprotein translocase SecY subunit"/>
    <property type="match status" value="1"/>
</dbReference>
<dbReference type="PANTHER" id="PTHR10906">
    <property type="entry name" value="SECY/SEC61-ALPHA FAMILY MEMBER"/>
    <property type="match status" value="1"/>
</dbReference>
<dbReference type="STRING" id="1802308.A3D50_01740"/>
<feature type="transmembrane region" description="Helical" evidence="10">
    <location>
        <begin position="370"/>
        <end position="388"/>
    </location>
</feature>
<dbReference type="PIRSF" id="PIRSF004557">
    <property type="entry name" value="SecY"/>
    <property type="match status" value="1"/>
</dbReference>
<comment type="function">
    <text evidence="10 11">The central subunit of the protein translocation channel SecYEG. Consists of two halves formed by TMs 1-5 and 6-10. These two domains form a lateral gate at the front which open onto the bilayer between TMs 2 and 7, and are clamped together by SecE at the back. The channel is closed by both a pore ring composed of hydrophobic SecY resides and a short helix (helix 2A) on the extracellular side of the membrane which forms a plug. The plug probably moves laterally to allow the channel to open. The ring and the pore may move independently.</text>
</comment>
<sequence>MKNFGEKIKIAFKDPMLRKRIGFTVLALVGFRLLAAIPIPSVDPVNLANLLSSSQLFGFLNIFSGGGLSNLSIVMLGVGPFITASIIIQLLTMIFPRWKNMLNEEGEAGRMKLSQYSRLIGAPLALVQGAGFLYLLQSQNVLPHLGITALIINTIVVAAGSILLMWIGELISEFGVGNGVSLIIFAGIVSGLPVSLAQNYQKLIATGGSDLPFYIAVLVVAVAATLAVVFVTEAERSVPVTYSKQVRGNKVYGGTSTYLPLRLNQSGVIPIIFALSILLFPQIITSVLSKWDSYPLIAGWASSLGVLLANLWVHGILYFVLVVAFTYFYTAVTFDPKMISENLQRSGAFIPGVRPGDHTRDHLSNIVTRITLVGALFLGTVAILPLIIQGFSPGNNDQSFAVGGTALLIVVSVVLDLLKKIDAQVAMREY</sequence>
<evidence type="ECO:0000313" key="14">
    <source>
        <dbReference type="EMBL" id="OHA24547.1"/>
    </source>
</evidence>
<feature type="transmembrane region" description="Helical" evidence="10">
    <location>
        <begin position="211"/>
        <end position="231"/>
    </location>
</feature>